<feature type="domain" description="Thioesterase" evidence="1">
    <location>
        <begin position="89"/>
        <end position="188"/>
    </location>
</feature>
<evidence type="ECO:0000313" key="2">
    <source>
        <dbReference type="EMBL" id="KAF2865299.1"/>
    </source>
</evidence>
<dbReference type="PANTHER" id="PTHR47260:SF6">
    <property type="entry name" value="THIOESTERASE DOMAIN-CONTAINING PROTEIN"/>
    <property type="match status" value="1"/>
</dbReference>
<comment type="caution">
    <text evidence="2">The sequence shown here is derived from an EMBL/GenBank/DDBJ whole genome shotgun (WGS) entry which is preliminary data.</text>
</comment>
<organism evidence="2 3">
    <name type="scientific">Massariosphaeria phaeospora</name>
    <dbReference type="NCBI Taxonomy" id="100035"/>
    <lineage>
        <taxon>Eukaryota</taxon>
        <taxon>Fungi</taxon>
        <taxon>Dikarya</taxon>
        <taxon>Ascomycota</taxon>
        <taxon>Pezizomycotina</taxon>
        <taxon>Dothideomycetes</taxon>
        <taxon>Pleosporomycetidae</taxon>
        <taxon>Pleosporales</taxon>
        <taxon>Pleosporales incertae sedis</taxon>
        <taxon>Massariosphaeria</taxon>
    </lineage>
</organism>
<reference evidence="2 3" key="1">
    <citation type="submission" date="2020-01" db="EMBL/GenBank/DDBJ databases">
        <authorList>
            <consortium name="DOE Joint Genome Institute"/>
            <person name="Haridas S."/>
            <person name="Albert R."/>
            <person name="Binder M."/>
            <person name="Bloem J."/>
            <person name="Labutti K."/>
            <person name="Salamov A."/>
            <person name="Andreopoulos B."/>
            <person name="Baker S.E."/>
            <person name="Barry K."/>
            <person name="Bills G."/>
            <person name="Bluhm B.H."/>
            <person name="Cannon C."/>
            <person name="Castanera R."/>
            <person name="Culley D.E."/>
            <person name="Daum C."/>
            <person name="Ezra D."/>
            <person name="Gonzalez J.B."/>
            <person name="Henrissat B."/>
            <person name="Kuo A."/>
            <person name="Liang C."/>
            <person name="Lipzen A."/>
            <person name="Lutzoni F."/>
            <person name="Magnuson J."/>
            <person name="Mondo S."/>
            <person name="Nolan M."/>
            <person name="Ohm R."/>
            <person name="Pangilinan J."/>
            <person name="Park H.-J.H."/>
            <person name="Ramirez L."/>
            <person name="Alfaro M."/>
            <person name="Sun H."/>
            <person name="Tritt A."/>
            <person name="Yoshinaga Y."/>
            <person name="Zwiers L.-H.L."/>
            <person name="Turgeon B.G."/>
            <person name="Goodwin S.B."/>
            <person name="Spatafora J.W."/>
            <person name="Crous P.W."/>
            <person name="Grigoriev I.V."/>
        </authorList>
    </citation>
    <scope>NUCLEOTIDE SEQUENCE [LARGE SCALE GENOMIC DNA]</scope>
    <source>
        <strain evidence="2 3">CBS 611.86</strain>
    </source>
</reference>
<dbReference type="Gene3D" id="3.10.129.10">
    <property type="entry name" value="Hotdog Thioesterase"/>
    <property type="match status" value="1"/>
</dbReference>
<proteinExistence type="predicted"/>
<dbReference type="InterPro" id="IPR029069">
    <property type="entry name" value="HotDog_dom_sf"/>
</dbReference>
<dbReference type="InterPro" id="IPR052061">
    <property type="entry name" value="PTE-AB_protein"/>
</dbReference>
<dbReference type="PANTHER" id="PTHR47260">
    <property type="entry name" value="UPF0644 PROTEIN PB2B4.06"/>
    <property type="match status" value="1"/>
</dbReference>
<dbReference type="InterPro" id="IPR006683">
    <property type="entry name" value="Thioestr_dom"/>
</dbReference>
<evidence type="ECO:0000313" key="3">
    <source>
        <dbReference type="Proteomes" id="UP000481861"/>
    </source>
</evidence>
<dbReference type="OrthoDB" id="506431at2759"/>
<dbReference type="Proteomes" id="UP000481861">
    <property type="component" value="Unassembled WGS sequence"/>
</dbReference>
<dbReference type="EMBL" id="JAADJZ010000034">
    <property type="protein sequence ID" value="KAF2865299.1"/>
    <property type="molecule type" value="Genomic_DNA"/>
</dbReference>
<evidence type="ECO:0000259" key="1">
    <source>
        <dbReference type="Pfam" id="PF03061"/>
    </source>
</evidence>
<keyword evidence="3" id="KW-1185">Reference proteome</keyword>
<name>A0A7C8M1K9_9PLEO</name>
<dbReference type="Pfam" id="PF03061">
    <property type="entry name" value="4HBT"/>
    <property type="match status" value="1"/>
</dbReference>
<protein>
    <recommendedName>
        <fullName evidence="1">Thioesterase domain-containing protein</fullName>
    </recommendedName>
</protein>
<dbReference type="SUPFAM" id="SSF54637">
    <property type="entry name" value="Thioesterase/thiol ester dehydrase-isomerase"/>
    <property type="match status" value="1"/>
</dbReference>
<gene>
    <name evidence="2" type="ORF">BDV95DRAFT_586670</name>
</gene>
<dbReference type="AlphaFoldDB" id="A0A7C8M1K9"/>
<accession>A0A7C8M1K9</accession>
<sequence>MTATPHHLEAFAPVTWATPFLTSPHWRVRERSRDMLPEDTDRFVSDTIRSYNGIELWLELYEKPEPGSETVTKTVTLIRFGLGLNGFPGICHGGAVMTIMDEALAFAMIANETVARGEWGGVLQARSSWIAEGRPLSEVLEGYLVTAKLDFKFLKPVLCPGVVGVEVDMLENKGHKMKMRAVMKDADGVPLMQADGVWVRIGGGSRL</sequence>